<evidence type="ECO:0000259" key="1">
    <source>
        <dbReference type="PROSITE" id="PS51782"/>
    </source>
</evidence>
<dbReference type="RefSeq" id="WP_114917704.1">
    <property type="nucleotide sequence ID" value="NZ_CP024848.1"/>
</dbReference>
<proteinExistence type="predicted"/>
<keyword evidence="3" id="KW-1185">Reference proteome</keyword>
<feature type="domain" description="LysM" evidence="1">
    <location>
        <begin position="9"/>
        <end position="57"/>
    </location>
</feature>
<dbReference type="PANTHER" id="PTHR33734">
    <property type="entry name" value="LYSM DOMAIN-CONTAINING GPI-ANCHORED PROTEIN 2"/>
    <property type="match status" value="1"/>
</dbReference>
<dbReference type="Proteomes" id="UP000253908">
    <property type="component" value="Chromosome"/>
</dbReference>
<dbReference type="OrthoDB" id="308800at2"/>
<dbReference type="KEGG" id="ocn:CUC15_16415"/>
<evidence type="ECO:0000313" key="2">
    <source>
        <dbReference type="EMBL" id="AXI10418.1"/>
    </source>
</evidence>
<dbReference type="Pfam" id="PF01476">
    <property type="entry name" value="LysM"/>
    <property type="match status" value="3"/>
</dbReference>
<dbReference type="PANTHER" id="PTHR33734:SF22">
    <property type="entry name" value="MEMBRANE-BOUND LYTIC MUREIN TRANSGLYCOSYLASE D"/>
    <property type="match status" value="1"/>
</dbReference>
<organism evidence="2 3">
    <name type="scientific">Oceanobacillus zhaokaii</name>
    <dbReference type="NCBI Taxonomy" id="2052660"/>
    <lineage>
        <taxon>Bacteria</taxon>
        <taxon>Bacillati</taxon>
        <taxon>Bacillota</taxon>
        <taxon>Bacilli</taxon>
        <taxon>Bacillales</taxon>
        <taxon>Bacillaceae</taxon>
        <taxon>Oceanobacillus</taxon>
    </lineage>
</organism>
<dbReference type="InterPro" id="IPR018392">
    <property type="entry name" value="LysM"/>
</dbReference>
<protein>
    <submittedName>
        <fullName evidence="2">Peptidoglycan-binding LysM</fullName>
    </submittedName>
</protein>
<name>A0A345PK88_9BACI</name>
<feature type="domain" description="LysM" evidence="1">
    <location>
        <begin position="113"/>
        <end position="160"/>
    </location>
</feature>
<sequence>MPVVSKKGYIYTVREGDTLYSIARRLGSSVEAIERANHLFDPITDPGLIFPGNVLVVPSLSETGKVTYMVKSGDTVSGIASRFSTFIDLVSGVNNLENPNLISVNQRLIVPVFIYEIQSGDTLSSISRRFGIPLSNITKANQGRPSSQGDLIWPEFHLILPLPTSRNIIVWTPLPGTRIVNNQRIEGQARAFEANVLHQLRDANGTIVSKERFTMADEGAPEYGKFTSTLPFDRTPTSNTGELWVYTRSANDGSIQDLVKTKVYF</sequence>
<dbReference type="Pfam" id="PF10648">
    <property type="entry name" value="Gmad2"/>
    <property type="match status" value="1"/>
</dbReference>
<dbReference type="InterPro" id="IPR036779">
    <property type="entry name" value="LysM_dom_sf"/>
</dbReference>
<dbReference type="CDD" id="cd00118">
    <property type="entry name" value="LysM"/>
    <property type="match status" value="3"/>
</dbReference>
<gene>
    <name evidence="2" type="ORF">CUC15_16415</name>
</gene>
<dbReference type="InterPro" id="IPR018911">
    <property type="entry name" value="Gmad2_Ig-like_dom"/>
</dbReference>
<dbReference type="EMBL" id="CP024848">
    <property type="protein sequence ID" value="AXI10418.1"/>
    <property type="molecule type" value="Genomic_DNA"/>
</dbReference>
<evidence type="ECO:0000313" key="3">
    <source>
        <dbReference type="Proteomes" id="UP000253908"/>
    </source>
</evidence>
<dbReference type="SMART" id="SM00257">
    <property type="entry name" value="LysM"/>
    <property type="match status" value="3"/>
</dbReference>
<dbReference type="SUPFAM" id="SSF54106">
    <property type="entry name" value="LysM domain"/>
    <property type="match status" value="3"/>
</dbReference>
<reference evidence="3" key="1">
    <citation type="submission" date="2017-11" db="EMBL/GenBank/DDBJ databases">
        <authorList>
            <person name="Zhu W."/>
        </authorList>
    </citation>
    <scope>NUCLEOTIDE SEQUENCE [LARGE SCALE GENOMIC DNA]</scope>
    <source>
        <strain evidence="3">160</strain>
    </source>
</reference>
<feature type="domain" description="LysM" evidence="1">
    <location>
        <begin position="66"/>
        <end position="110"/>
    </location>
</feature>
<dbReference type="PROSITE" id="PS51782">
    <property type="entry name" value="LYSM"/>
    <property type="match status" value="3"/>
</dbReference>
<dbReference type="AlphaFoldDB" id="A0A345PK88"/>
<dbReference type="Gene3D" id="3.10.350.10">
    <property type="entry name" value="LysM domain"/>
    <property type="match status" value="3"/>
</dbReference>
<accession>A0A345PK88</accession>